<organism evidence="1 2">
    <name type="scientific">Candidatus Eubacterium faecale</name>
    <dbReference type="NCBI Taxonomy" id="2838568"/>
    <lineage>
        <taxon>Bacteria</taxon>
        <taxon>Bacillati</taxon>
        <taxon>Bacillota</taxon>
        <taxon>Clostridia</taxon>
        <taxon>Eubacteriales</taxon>
        <taxon>Eubacteriaceae</taxon>
        <taxon>Eubacterium</taxon>
    </lineage>
</organism>
<accession>A0A9D2S9A7</accession>
<evidence type="ECO:0000313" key="2">
    <source>
        <dbReference type="Proteomes" id="UP000823877"/>
    </source>
</evidence>
<sequence length="85" mass="10389">MVNSRYNSAFKIRRNLTDAGCEEQMIQDFFELGKEHRRAEQYRLLGRQKAFLLEQLHKDQYRIDCLDHMVYTMQEEDRKRSEDSK</sequence>
<evidence type="ECO:0000313" key="1">
    <source>
        <dbReference type="EMBL" id="HJB74701.1"/>
    </source>
</evidence>
<dbReference type="AlphaFoldDB" id="A0A9D2S9A7"/>
<name>A0A9D2S9A7_9FIRM</name>
<proteinExistence type="predicted"/>
<protein>
    <submittedName>
        <fullName evidence="1">Uncharacterized protein</fullName>
    </submittedName>
</protein>
<reference evidence="1" key="1">
    <citation type="journal article" date="2021" name="PeerJ">
        <title>Extensive microbial diversity within the chicken gut microbiome revealed by metagenomics and culture.</title>
        <authorList>
            <person name="Gilroy R."/>
            <person name="Ravi A."/>
            <person name="Getino M."/>
            <person name="Pursley I."/>
            <person name="Horton D.L."/>
            <person name="Alikhan N.F."/>
            <person name="Baker D."/>
            <person name="Gharbi K."/>
            <person name="Hall N."/>
            <person name="Watson M."/>
            <person name="Adriaenssens E.M."/>
            <person name="Foster-Nyarko E."/>
            <person name="Jarju S."/>
            <person name="Secka A."/>
            <person name="Antonio M."/>
            <person name="Oren A."/>
            <person name="Chaudhuri R.R."/>
            <person name="La Ragione R."/>
            <person name="Hildebrand F."/>
            <person name="Pallen M.J."/>
        </authorList>
    </citation>
    <scope>NUCLEOTIDE SEQUENCE</scope>
    <source>
        <strain evidence="1">CHK188-16595</strain>
    </source>
</reference>
<reference evidence="1" key="2">
    <citation type="submission" date="2021-04" db="EMBL/GenBank/DDBJ databases">
        <authorList>
            <person name="Gilroy R."/>
        </authorList>
    </citation>
    <scope>NUCLEOTIDE SEQUENCE</scope>
    <source>
        <strain evidence="1">CHK188-16595</strain>
    </source>
</reference>
<gene>
    <name evidence="1" type="ORF">IAA37_03395</name>
</gene>
<dbReference type="EMBL" id="DWXN01000007">
    <property type="protein sequence ID" value="HJB74701.1"/>
    <property type="molecule type" value="Genomic_DNA"/>
</dbReference>
<comment type="caution">
    <text evidence="1">The sequence shown here is derived from an EMBL/GenBank/DDBJ whole genome shotgun (WGS) entry which is preliminary data.</text>
</comment>
<dbReference type="Proteomes" id="UP000823877">
    <property type="component" value="Unassembled WGS sequence"/>
</dbReference>